<evidence type="ECO:0000313" key="1">
    <source>
        <dbReference type="EMBL" id="CDP90777.2"/>
    </source>
</evidence>
<reference evidence="1" key="2">
    <citation type="submission" date="2012-12" db="EMBL/GenBank/DDBJ databases">
        <authorList>
            <person name="Gao Y.W."/>
            <person name="Fan S.T."/>
            <person name="Sun H.T."/>
            <person name="Wang Z."/>
            <person name="Gao X.L."/>
            <person name="Li Y.G."/>
            <person name="Wang T.C."/>
            <person name="Zhang K."/>
            <person name="Xu W.W."/>
            <person name="Yu Z.J."/>
            <person name="Xia X.Z."/>
        </authorList>
    </citation>
    <scope>NUCLEOTIDE SEQUENCE</scope>
    <source>
        <strain evidence="1">FR3</strain>
    </source>
</reference>
<dbReference type="AlphaFoldDB" id="A0A0H5BRR7"/>
<reference evidence="1" key="1">
    <citation type="journal article" date="2007" name="Science">
        <title>Draft genome of the filarial nematode parasite Brugia malayi.</title>
        <authorList>
            <person name="Ghedin E."/>
            <person name="Wang S."/>
            <person name="Spiro D."/>
            <person name="Caler E."/>
            <person name="Zhao Q."/>
            <person name="Crabtree J."/>
            <person name="Allen J.E."/>
            <person name="Delcher A.L."/>
            <person name="Guiliano D.B."/>
            <person name="Miranda-Saavedra D."/>
            <person name="Angiuoli S.V."/>
            <person name="Creasy T."/>
            <person name="Amedeo P."/>
            <person name="Haas B."/>
            <person name="El-Sayed N.M."/>
            <person name="Wortman J.R."/>
            <person name="Feldblyum T."/>
            <person name="Tallon L."/>
            <person name="Schatz M."/>
            <person name="Shumway M."/>
            <person name="Koo H."/>
            <person name="Salzberg S.L."/>
            <person name="Schobel S."/>
            <person name="Pertea M."/>
            <person name="Pop M."/>
            <person name="White O."/>
            <person name="Barton G.J."/>
            <person name="Carlow C.K."/>
            <person name="Crawford M.J."/>
            <person name="Daub J."/>
            <person name="Dimmic M.W."/>
            <person name="Estes C.F."/>
            <person name="Foster J.M."/>
            <person name="Ganatra M."/>
            <person name="Gregory W.F."/>
            <person name="Johnson N.M."/>
            <person name="Jin J."/>
            <person name="Komuniecki R."/>
            <person name="Korf I."/>
            <person name="Kumar S."/>
            <person name="Laney S."/>
            <person name="Li B.W."/>
            <person name="Li W."/>
            <person name="Lindblom T.H."/>
            <person name="Lustigman S."/>
            <person name="Ma D."/>
            <person name="Maina C.V."/>
            <person name="Martin D.M."/>
            <person name="McCarter J.P."/>
            <person name="McReynolds L."/>
            <person name="Mitreva M."/>
            <person name="Nutman T.B."/>
            <person name="Parkinson J."/>
            <person name="Peregrin-Alvarez J.M."/>
            <person name="Poole C."/>
            <person name="Ren Q."/>
            <person name="Saunders L."/>
            <person name="Sluder A.E."/>
            <person name="Smith K."/>
            <person name="Stanke M."/>
            <person name="Unnasch T.R."/>
            <person name="Ware J."/>
            <person name="Wei A.D."/>
            <person name="Weil G."/>
            <person name="Williams D.J."/>
            <person name="Zhang Y."/>
            <person name="Williams S.A."/>
            <person name="Fraser-Liggett C."/>
            <person name="Slatko B."/>
            <person name="Blaxter M.L."/>
            <person name="Scott A.L."/>
        </authorList>
    </citation>
    <scope>NUCLEOTIDE SEQUENCE</scope>
    <source>
        <strain evidence="1">FR3</strain>
    </source>
</reference>
<dbReference type="WormBase" id="Bm7783">
    <property type="protein sequence ID" value="BM43172"/>
    <property type="gene ID" value="WBGene00228044"/>
</dbReference>
<dbReference type="EMBL" id="LN854749">
    <property type="protein sequence ID" value="CDP90777.2"/>
    <property type="molecule type" value="Genomic_DNA"/>
</dbReference>
<organism evidence="1">
    <name type="scientific">Brugia malayi</name>
    <name type="common">Filarial nematode worm</name>
    <dbReference type="NCBI Taxonomy" id="6279"/>
    <lineage>
        <taxon>Eukaryota</taxon>
        <taxon>Metazoa</taxon>
        <taxon>Ecdysozoa</taxon>
        <taxon>Nematoda</taxon>
        <taxon>Chromadorea</taxon>
        <taxon>Rhabditida</taxon>
        <taxon>Spirurina</taxon>
        <taxon>Spiruromorpha</taxon>
        <taxon>Filarioidea</taxon>
        <taxon>Onchocercidae</taxon>
        <taxon>Brugia</taxon>
    </lineage>
</organism>
<sequence>MTFSLITNYWTGHGSAQCTSCCLSCNNHPIKRDTSSTAVSNTVCQQRCMSLPAVFPCFSHILQGFSEVICFQQMILIC</sequence>
<name>A0A0H5BRR7_BRUMA</name>
<protein>
    <submittedName>
        <fullName evidence="1">Bm7783</fullName>
    </submittedName>
</protein>
<evidence type="ECO:0000313" key="2">
    <source>
        <dbReference type="WormBase" id="Bm7783"/>
    </source>
</evidence>
<accession>A0A0H5BRR7</accession>
<proteinExistence type="predicted"/>
<gene>
    <name evidence="1 2" type="ORF">Bm7783</name>
    <name evidence="1" type="ORF">BM_Bm7783</name>
</gene>